<dbReference type="PANTHER" id="PTHR48081">
    <property type="entry name" value="AB HYDROLASE SUPERFAMILY PROTEIN C4A8.06C"/>
    <property type="match status" value="1"/>
</dbReference>
<organism evidence="3 4">
    <name type="scientific">Companilactobacillus versmoldensis DSM 14857 = KCTC 3814</name>
    <dbReference type="NCBI Taxonomy" id="1423815"/>
    <lineage>
        <taxon>Bacteria</taxon>
        <taxon>Bacillati</taxon>
        <taxon>Bacillota</taxon>
        <taxon>Bacilli</taxon>
        <taxon>Lactobacillales</taxon>
        <taxon>Lactobacillaceae</taxon>
        <taxon>Companilactobacillus</taxon>
    </lineage>
</organism>
<dbReference type="GO" id="GO:0016787">
    <property type="term" value="F:hydrolase activity"/>
    <property type="evidence" value="ECO:0007669"/>
    <property type="project" value="UniProtKB-KW"/>
</dbReference>
<dbReference type="InterPro" id="IPR013094">
    <property type="entry name" value="AB_hydrolase_3"/>
</dbReference>
<proteinExistence type="predicted"/>
<sequence>MRYITFYAKGEIDMLKATKITSNKVQREHMKNKLKKTIKPINEDTFGGEYSRDLLPNLQKFATAKQLDDDLVQLRSGNKVVNSKDLTITDILVAEKTIEYWGRTVSLEQFIPKNADPEKVLIYFQGGSFYGGQIQDVHNMLKLIAEKSQVQVVNVDYHLAPESPYPNAIFDGVAVSLYFQKQLGLKKIILSGDSAGGNIGLAVNKLLGKLGYKTSIANVLLYPVVTLSDDETKALWDYDEFPIKKEQILIRNNYGKLFHQLNAVMRKYYLQNDEDPSHSLISPLHDDVKNDPNTLLIVGEFDFFRLQDEQYALGLQAHQTQVNFIQYNGMAHAFAPMVGVLPQADDAANEIAKFVKNIY</sequence>
<evidence type="ECO:0000313" key="3">
    <source>
        <dbReference type="EMBL" id="KRL65810.1"/>
    </source>
</evidence>
<accession>A0A0R1SH96</accession>
<comment type="caution">
    <text evidence="3">The sequence shown here is derived from an EMBL/GenBank/DDBJ whole genome shotgun (WGS) entry which is preliminary data.</text>
</comment>
<evidence type="ECO:0000256" key="1">
    <source>
        <dbReference type="ARBA" id="ARBA00022801"/>
    </source>
</evidence>
<evidence type="ECO:0000313" key="4">
    <source>
        <dbReference type="Proteomes" id="UP000051647"/>
    </source>
</evidence>
<dbReference type="PATRIC" id="fig|1423815.3.peg.1277"/>
<dbReference type="SUPFAM" id="SSF53474">
    <property type="entry name" value="alpha/beta-Hydrolases"/>
    <property type="match status" value="1"/>
</dbReference>
<dbReference type="EMBL" id="AZFA01000026">
    <property type="protein sequence ID" value="KRL65810.1"/>
    <property type="molecule type" value="Genomic_DNA"/>
</dbReference>
<keyword evidence="1" id="KW-0378">Hydrolase</keyword>
<dbReference type="Proteomes" id="UP000051647">
    <property type="component" value="Unassembled WGS sequence"/>
</dbReference>
<name>A0A0R1SH96_9LACO</name>
<gene>
    <name evidence="3" type="ORF">FC27_GL001245</name>
</gene>
<reference evidence="3 4" key="1">
    <citation type="journal article" date="2015" name="Genome Announc.">
        <title>Expanding the biotechnology potential of lactobacilli through comparative genomics of 213 strains and associated genera.</title>
        <authorList>
            <person name="Sun Z."/>
            <person name="Harris H.M."/>
            <person name="McCann A."/>
            <person name="Guo C."/>
            <person name="Argimon S."/>
            <person name="Zhang W."/>
            <person name="Yang X."/>
            <person name="Jeffery I.B."/>
            <person name="Cooney J.C."/>
            <person name="Kagawa T.F."/>
            <person name="Liu W."/>
            <person name="Song Y."/>
            <person name="Salvetti E."/>
            <person name="Wrobel A."/>
            <person name="Rasinkangas P."/>
            <person name="Parkhill J."/>
            <person name="Rea M.C."/>
            <person name="O'Sullivan O."/>
            <person name="Ritari J."/>
            <person name="Douillard F.P."/>
            <person name="Paul Ross R."/>
            <person name="Yang R."/>
            <person name="Briner A.E."/>
            <person name="Felis G.E."/>
            <person name="de Vos W.M."/>
            <person name="Barrangou R."/>
            <person name="Klaenhammer T.R."/>
            <person name="Caufield P.W."/>
            <person name="Cui Y."/>
            <person name="Zhang H."/>
            <person name="O'Toole P.W."/>
        </authorList>
    </citation>
    <scope>NUCLEOTIDE SEQUENCE [LARGE SCALE GENOMIC DNA]</scope>
    <source>
        <strain evidence="3 4">DSM 14857</strain>
    </source>
</reference>
<dbReference type="Gene3D" id="3.40.50.1820">
    <property type="entry name" value="alpha/beta hydrolase"/>
    <property type="match status" value="1"/>
</dbReference>
<feature type="domain" description="Alpha/beta hydrolase fold-3" evidence="2">
    <location>
        <begin position="121"/>
        <end position="335"/>
    </location>
</feature>
<dbReference type="InterPro" id="IPR050300">
    <property type="entry name" value="GDXG_lipolytic_enzyme"/>
</dbReference>
<evidence type="ECO:0000259" key="2">
    <source>
        <dbReference type="Pfam" id="PF07859"/>
    </source>
</evidence>
<protein>
    <submittedName>
        <fullName evidence="3">Lipase esterase</fullName>
    </submittedName>
</protein>
<dbReference type="AlphaFoldDB" id="A0A0R1SH96"/>
<dbReference type="PANTHER" id="PTHR48081:SF8">
    <property type="entry name" value="ALPHA_BETA HYDROLASE FOLD-3 DOMAIN-CONTAINING PROTEIN-RELATED"/>
    <property type="match status" value="1"/>
</dbReference>
<keyword evidence="4" id="KW-1185">Reference proteome</keyword>
<dbReference type="eggNOG" id="COG0657">
    <property type="taxonomic scope" value="Bacteria"/>
</dbReference>
<dbReference type="InterPro" id="IPR029058">
    <property type="entry name" value="AB_hydrolase_fold"/>
</dbReference>
<dbReference type="Pfam" id="PF07859">
    <property type="entry name" value="Abhydrolase_3"/>
    <property type="match status" value="1"/>
</dbReference>
<dbReference type="STRING" id="1423815.FC27_GL001245"/>